<comment type="subcellular location">
    <subcellularLocation>
        <location evidence="1">Membrane</location>
        <topology evidence="1">Multi-pass membrane protein</topology>
    </subcellularLocation>
</comment>
<evidence type="ECO:0000256" key="9">
    <source>
        <dbReference type="RuleBase" id="RU000688"/>
    </source>
</evidence>
<protein>
    <submittedName>
        <fullName evidence="12">P2Y purinoceptor 8-like protein</fullName>
    </submittedName>
</protein>
<keyword evidence="6 9" id="KW-0675">Receptor</keyword>
<evidence type="ECO:0000256" key="2">
    <source>
        <dbReference type="ARBA" id="ARBA00022692"/>
    </source>
</evidence>
<evidence type="ECO:0000256" key="3">
    <source>
        <dbReference type="ARBA" id="ARBA00022989"/>
    </source>
</evidence>
<keyword evidence="2 9" id="KW-0812">Transmembrane</keyword>
<accession>A0AAD3MDZ4</accession>
<organism evidence="12 13">
    <name type="scientific">Lates japonicus</name>
    <name type="common">Japanese lates</name>
    <dbReference type="NCBI Taxonomy" id="270547"/>
    <lineage>
        <taxon>Eukaryota</taxon>
        <taxon>Metazoa</taxon>
        <taxon>Chordata</taxon>
        <taxon>Craniata</taxon>
        <taxon>Vertebrata</taxon>
        <taxon>Euteleostomi</taxon>
        <taxon>Actinopterygii</taxon>
        <taxon>Neopterygii</taxon>
        <taxon>Teleostei</taxon>
        <taxon>Neoteleostei</taxon>
        <taxon>Acanthomorphata</taxon>
        <taxon>Carangaria</taxon>
        <taxon>Carangaria incertae sedis</taxon>
        <taxon>Centropomidae</taxon>
        <taxon>Lates</taxon>
    </lineage>
</organism>
<dbReference type="GO" id="GO:0035025">
    <property type="term" value="P:positive regulation of Rho protein signal transduction"/>
    <property type="evidence" value="ECO:0007669"/>
    <property type="project" value="TreeGrafter"/>
</dbReference>
<dbReference type="AlphaFoldDB" id="A0AAD3MDZ4"/>
<evidence type="ECO:0000313" key="12">
    <source>
        <dbReference type="EMBL" id="GLD51921.1"/>
    </source>
</evidence>
<dbReference type="InterPro" id="IPR000276">
    <property type="entry name" value="GPCR_Rhodpsn"/>
</dbReference>
<dbReference type="Pfam" id="PF00001">
    <property type="entry name" value="7tm_1"/>
    <property type="match status" value="1"/>
</dbReference>
<feature type="transmembrane region" description="Helical" evidence="10">
    <location>
        <begin position="141"/>
        <end position="161"/>
    </location>
</feature>
<feature type="transmembrane region" description="Helical" evidence="10">
    <location>
        <begin position="62"/>
        <end position="82"/>
    </location>
</feature>
<sequence length="225" mass="25182">MTGNFNSSKLDNATLSVLKDGNTSIIISVAYMIITAVNLVGNGLSMWLLLFRTSPKTPSIIFMINLTLTDLALGTALPFQIAYQLQGYNWNLGPRMCSALTLIFYTNMYCSILTMMAIGIDRYLGIVRPMLFRQTRERKSIAVISCLLMWGLVLANIIFYTNMYCSILTMMAAGVDRYLGIVRPCLFRQTRERKSAAVIGCLLMWGLVLSRSISADDHRLDLCNS</sequence>
<keyword evidence="5 10" id="KW-0472">Membrane</keyword>
<dbReference type="SUPFAM" id="SSF81321">
    <property type="entry name" value="Family A G protein-coupled receptor-like"/>
    <property type="match status" value="2"/>
</dbReference>
<feature type="transmembrane region" description="Helical" evidence="10">
    <location>
        <begin position="25"/>
        <end position="50"/>
    </location>
</feature>
<proteinExistence type="inferred from homology"/>
<feature type="transmembrane region" description="Helical" evidence="10">
    <location>
        <begin position="102"/>
        <end position="120"/>
    </location>
</feature>
<keyword evidence="13" id="KW-1185">Reference proteome</keyword>
<dbReference type="InterPro" id="IPR017452">
    <property type="entry name" value="GPCR_Rhodpsn_7TM"/>
</dbReference>
<evidence type="ECO:0000256" key="7">
    <source>
        <dbReference type="ARBA" id="ARBA00023180"/>
    </source>
</evidence>
<dbReference type="PANTHER" id="PTHR24232">
    <property type="entry name" value="G-PROTEIN COUPLED RECEPTOR"/>
    <property type="match status" value="1"/>
</dbReference>
<keyword evidence="4 9" id="KW-0297">G-protein coupled receptor</keyword>
<dbReference type="EMBL" id="BRZM01000012">
    <property type="protein sequence ID" value="GLD51921.1"/>
    <property type="molecule type" value="Genomic_DNA"/>
</dbReference>
<dbReference type="Proteomes" id="UP001279410">
    <property type="component" value="Unassembled WGS sequence"/>
</dbReference>
<evidence type="ECO:0000256" key="5">
    <source>
        <dbReference type="ARBA" id="ARBA00023136"/>
    </source>
</evidence>
<comment type="similarity">
    <text evidence="9">Belongs to the G-protein coupled receptor 1 family.</text>
</comment>
<feature type="domain" description="G-protein coupled receptors family 1 profile" evidence="11">
    <location>
        <begin position="41"/>
        <end position="154"/>
    </location>
</feature>
<name>A0AAD3MDZ4_LATJO</name>
<gene>
    <name evidence="12" type="ORF">AKAME5_000489000</name>
</gene>
<dbReference type="GO" id="GO:0007200">
    <property type="term" value="P:phospholipase C-activating G protein-coupled receptor signaling pathway"/>
    <property type="evidence" value="ECO:0007669"/>
    <property type="project" value="TreeGrafter"/>
</dbReference>
<comment type="caution">
    <text evidence="12">The sequence shown here is derived from an EMBL/GenBank/DDBJ whole genome shotgun (WGS) entry which is preliminary data.</text>
</comment>
<dbReference type="PROSITE" id="PS50262">
    <property type="entry name" value="G_PROTEIN_RECEP_F1_2"/>
    <property type="match status" value="1"/>
</dbReference>
<keyword evidence="8 9" id="KW-0807">Transducer</keyword>
<evidence type="ECO:0000313" key="13">
    <source>
        <dbReference type="Proteomes" id="UP001279410"/>
    </source>
</evidence>
<evidence type="ECO:0000256" key="10">
    <source>
        <dbReference type="SAM" id="Phobius"/>
    </source>
</evidence>
<dbReference type="Gene3D" id="1.20.1070.10">
    <property type="entry name" value="Rhodopsin 7-helix transmembrane proteins"/>
    <property type="match status" value="2"/>
</dbReference>
<reference evidence="12" key="1">
    <citation type="submission" date="2022-08" db="EMBL/GenBank/DDBJ databases">
        <title>Genome sequencing of akame (Lates japonicus).</title>
        <authorList>
            <person name="Hashiguchi Y."/>
            <person name="Takahashi H."/>
        </authorList>
    </citation>
    <scope>NUCLEOTIDE SEQUENCE</scope>
    <source>
        <strain evidence="12">Kochi</strain>
    </source>
</reference>
<dbReference type="GO" id="GO:0004930">
    <property type="term" value="F:G protein-coupled receptor activity"/>
    <property type="evidence" value="ECO:0007669"/>
    <property type="project" value="UniProtKB-KW"/>
</dbReference>
<keyword evidence="7" id="KW-0325">Glycoprotein</keyword>
<dbReference type="PRINTS" id="PR00237">
    <property type="entry name" value="GPCRRHODOPSN"/>
</dbReference>
<keyword evidence="3 10" id="KW-1133">Transmembrane helix</keyword>
<evidence type="ECO:0000256" key="8">
    <source>
        <dbReference type="ARBA" id="ARBA00023224"/>
    </source>
</evidence>
<dbReference type="GO" id="GO:0005886">
    <property type="term" value="C:plasma membrane"/>
    <property type="evidence" value="ECO:0007669"/>
    <property type="project" value="TreeGrafter"/>
</dbReference>
<evidence type="ECO:0000256" key="6">
    <source>
        <dbReference type="ARBA" id="ARBA00023170"/>
    </source>
</evidence>
<dbReference type="PROSITE" id="PS00237">
    <property type="entry name" value="G_PROTEIN_RECEP_F1_1"/>
    <property type="match status" value="1"/>
</dbReference>
<evidence type="ECO:0000259" key="11">
    <source>
        <dbReference type="PROSITE" id="PS50262"/>
    </source>
</evidence>
<evidence type="ECO:0000256" key="4">
    <source>
        <dbReference type="ARBA" id="ARBA00023040"/>
    </source>
</evidence>
<evidence type="ECO:0000256" key="1">
    <source>
        <dbReference type="ARBA" id="ARBA00004141"/>
    </source>
</evidence>
<dbReference type="PANTHER" id="PTHR24232:SF25">
    <property type="entry name" value="P2Y PURINOCEPTOR 8"/>
    <property type="match status" value="1"/>
</dbReference>